<dbReference type="SUPFAM" id="SSF55729">
    <property type="entry name" value="Acyl-CoA N-acyltransferases (Nat)"/>
    <property type="match status" value="1"/>
</dbReference>
<evidence type="ECO:0000259" key="1">
    <source>
        <dbReference type="PROSITE" id="PS51186"/>
    </source>
</evidence>
<dbReference type="InterPro" id="IPR000182">
    <property type="entry name" value="GNAT_dom"/>
</dbReference>
<proteinExistence type="predicted"/>
<name>A0A8J3Q7X7_9ACTN</name>
<gene>
    <name evidence="2" type="ORF">Rhe02_38600</name>
</gene>
<protein>
    <submittedName>
        <fullName evidence="2">GNAT family acetyltransferase</fullName>
    </submittedName>
</protein>
<dbReference type="GO" id="GO:0016747">
    <property type="term" value="F:acyltransferase activity, transferring groups other than amino-acyl groups"/>
    <property type="evidence" value="ECO:0007669"/>
    <property type="project" value="InterPro"/>
</dbReference>
<dbReference type="Gene3D" id="3.40.630.30">
    <property type="match status" value="1"/>
</dbReference>
<dbReference type="InterPro" id="IPR016181">
    <property type="entry name" value="Acyl_CoA_acyltransferase"/>
</dbReference>
<accession>A0A8J3Q7X7</accession>
<dbReference type="RefSeq" id="WP_203909627.1">
    <property type="nucleotide sequence ID" value="NZ_BONY01000021.1"/>
</dbReference>
<keyword evidence="3" id="KW-1185">Reference proteome</keyword>
<dbReference type="InterPro" id="IPR051531">
    <property type="entry name" value="N-acetyltransferase"/>
</dbReference>
<dbReference type="PANTHER" id="PTHR43792:SF1">
    <property type="entry name" value="N-ACETYLTRANSFERASE DOMAIN-CONTAINING PROTEIN"/>
    <property type="match status" value="1"/>
</dbReference>
<dbReference type="PANTHER" id="PTHR43792">
    <property type="entry name" value="GNAT FAMILY, PUTATIVE (AFU_ORTHOLOGUE AFUA_3G00765)-RELATED-RELATED"/>
    <property type="match status" value="1"/>
</dbReference>
<comment type="caution">
    <text evidence="2">The sequence shown here is derived from an EMBL/GenBank/DDBJ whole genome shotgun (WGS) entry which is preliminary data.</text>
</comment>
<organism evidence="2 3">
    <name type="scientific">Rhizocola hellebori</name>
    <dbReference type="NCBI Taxonomy" id="1392758"/>
    <lineage>
        <taxon>Bacteria</taxon>
        <taxon>Bacillati</taxon>
        <taxon>Actinomycetota</taxon>
        <taxon>Actinomycetes</taxon>
        <taxon>Micromonosporales</taxon>
        <taxon>Micromonosporaceae</taxon>
        <taxon>Rhizocola</taxon>
    </lineage>
</organism>
<dbReference type="PROSITE" id="PS51186">
    <property type="entry name" value="GNAT"/>
    <property type="match status" value="1"/>
</dbReference>
<dbReference type="Pfam" id="PF13302">
    <property type="entry name" value="Acetyltransf_3"/>
    <property type="match status" value="1"/>
</dbReference>
<dbReference type="AlphaFoldDB" id="A0A8J3Q7X7"/>
<dbReference type="EMBL" id="BONY01000021">
    <property type="protein sequence ID" value="GIH05793.1"/>
    <property type="molecule type" value="Genomic_DNA"/>
</dbReference>
<sequence>MVLLETERLTLREFTPSDVDNLYALDSDPGVMRFINGGRPTPREEIETELLPRILREGGKWAAIERASSDFVGWFALTTVLGARSERELGYRLRTNAWGKGYATEGSRALIRYGFTELGLTRVVANTMTVNAGSRRVMEKCGLSYLRTYHLAWPETIEGTELGDVEYELTRADWENQ</sequence>
<evidence type="ECO:0000313" key="3">
    <source>
        <dbReference type="Proteomes" id="UP000612899"/>
    </source>
</evidence>
<reference evidence="2" key="1">
    <citation type="submission" date="2021-01" db="EMBL/GenBank/DDBJ databases">
        <title>Whole genome shotgun sequence of Rhizocola hellebori NBRC 109834.</title>
        <authorList>
            <person name="Komaki H."/>
            <person name="Tamura T."/>
        </authorList>
    </citation>
    <scope>NUCLEOTIDE SEQUENCE</scope>
    <source>
        <strain evidence="2">NBRC 109834</strain>
    </source>
</reference>
<feature type="domain" description="N-acetyltransferase" evidence="1">
    <location>
        <begin position="9"/>
        <end position="160"/>
    </location>
</feature>
<dbReference type="Proteomes" id="UP000612899">
    <property type="component" value="Unassembled WGS sequence"/>
</dbReference>
<evidence type="ECO:0000313" key="2">
    <source>
        <dbReference type="EMBL" id="GIH05793.1"/>
    </source>
</evidence>